<proteinExistence type="predicted"/>
<evidence type="ECO:0000313" key="8">
    <source>
        <dbReference type="Proteomes" id="UP001209878"/>
    </source>
</evidence>
<evidence type="ECO:0000256" key="1">
    <source>
        <dbReference type="ARBA" id="ARBA00022723"/>
    </source>
</evidence>
<evidence type="ECO:0000256" key="3">
    <source>
        <dbReference type="ARBA" id="ARBA00022833"/>
    </source>
</evidence>
<dbReference type="InterPro" id="IPR003877">
    <property type="entry name" value="SPRY_dom"/>
</dbReference>
<dbReference type="InterPro" id="IPR013320">
    <property type="entry name" value="ConA-like_dom_sf"/>
</dbReference>
<evidence type="ECO:0000256" key="5">
    <source>
        <dbReference type="SAM" id="SignalP"/>
    </source>
</evidence>
<evidence type="ECO:0000259" key="6">
    <source>
        <dbReference type="PROSITE" id="PS50188"/>
    </source>
</evidence>
<keyword evidence="2" id="KW-0863">Zinc-finger</keyword>
<dbReference type="SUPFAM" id="SSF49899">
    <property type="entry name" value="Concanavalin A-like lectins/glucanases"/>
    <property type="match status" value="1"/>
</dbReference>
<dbReference type="GO" id="GO:0051603">
    <property type="term" value="P:proteolysis involved in protein catabolic process"/>
    <property type="evidence" value="ECO:0007669"/>
    <property type="project" value="TreeGrafter"/>
</dbReference>
<feature type="compositionally biased region" description="Low complexity" evidence="4">
    <location>
        <begin position="97"/>
        <end position="106"/>
    </location>
</feature>
<feature type="chain" id="PRO_5041999288" description="B30.2/SPRY domain-containing protein" evidence="5">
    <location>
        <begin position="25"/>
        <end position="449"/>
    </location>
</feature>
<organism evidence="7 8">
    <name type="scientific">Ridgeia piscesae</name>
    <name type="common">Tubeworm</name>
    <dbReference type="NCBI Taxonomy" id="27915"/>
    <lineage>
        <taxon>Eukaryota</taxon>
        <taxon>Metazoa</taxon>
        <taxon>Spiralia</taxon>
        <taxon>Lophotrochozoa</taxon>
        <taxon>Annelida</taxon>
        <taxon>Polychaeta</taxon>
        <taxon>Sedentaria</taxon>
        <taxon>Canalipalpata</taxon>
        <taxon>Sabellida</taxon>
        <taxon>Siboglinidae</taxon>
        <taxon>Ridgeia</taxon>
    </lineage>
</organism>
<keyword evidence="1" id="KW-0479">Metal-binding</keyword>
<dbReference type="PROSITE" id="PS50188">
    <property type="entry name" value="B302_SPRY"/>
    <property type="match status" value="1"/>
</dbReference>
<keyword evidence="8" id="KW-1185">Reference proteome</keyword>
<feature type="region of interest" description="Disordered" evidence="4">
    <location>
        <begin position="90"/>
        <end position="120"/>
    </location>
</feature>
<dbReference type="PANTHER" id="PTHR13363:SF6">
    <property type="entry name" value="RING FINGER AND SPRY DOMAIN-CONTAINING PROTEIN 1"/>
    <property type="match status" value="1"/>
</dbReference>
<name>A0AAD9UGT6_RIDPI</name>
<dbReference type="AlphaFoldDB" id="A0AAD9UGT6"/>
<dbReference type="GO" id="GO:0004842">
    <property type="term" value="F:ubiquitin-protein transferase activity"/>
    <property type="evidence" value="ECO:0007669"/>
    <property type="project" value="InterPro"/>
</dbReference>
<feature type="domain" description="B30.2/SPRY" evidence="6">
    <location>
        <begin position="323"/>
        <end position="449"/>
    </location>
</feature>
<keyword evidence="5" id="KW-0732">Signal</keyword>
<dbReference type="Pfam" id="PF00622">
    <property type="entry name" value="SPRY"/>
    <property type="match status" value="1"/>
</dbReference>
<gene>
    <name evidence="7" type="ORF">NP493_119g10019</name>
</gene>
<reference evidence="7" key="1">
    <citation type="journal article" date="2023" name="Mol. Biol. Evol.">
        <title>Third-Generation Sequencing Reveals the Adaptive Role of the Epigenome in Three Deep-Sea Polychaetes.</title>
        <authorList>
            <person name="Perez M."/>
            <person name="Aroh O."/>
            <person name="Sun Y."/>
            <person name="Lan Y."/>
            <person name="Juniper S.K."/>
            <person name="Young C.R."/>
            <person name="Angers B."/>
            <person name="Qian P.Y."/>
        </authorList>
    </citation>
    <scope>NUCLEOTIDE SEQUENCE</scope>
    <source>
        <strain evidence="7">R07B-5</strain>
    </source>
</reference>
<feature type="signal peptide" evidence="5">
    <location>
        <begin position="1"/>
        <end position="24"/>
    </location>
</feature>
<protein>
    <recommendedName>
        <fullName evidence="6">B30.2/SPRY domain-containing protein</fullName>
    </recommendedName>
</protein>
<dbReference type="GO" id="GO:0008270">
    <property type="term" value="F:zinc ion binding"/>
    <property type="evidence" value="ECO:0007669"/>
    <property type="project" value="UniProtKB-KW"/>
</dbReference>
<sequence>MIILSWHVFILLRSLLAVVTSAAARPTRSSRRRRTVESDMGPCISVCRQKENPVARSNAVPTMTTPRTLESSSMAVSESVTAQRNCVLQCMPPQRSPPGSVSSNSGGHRGQHRSRHRSAEQNIDQLVLDTLHLIRTLVDNDQDPPRSMLALHKIADKEAGWLAVVQSLISVIPMEDPLGPAVITLLLDECPLPTKEAISKLCTILKLSDATSVTERGSAKKHRNICVVLGCLAEKMAGPSSISLLTADVLKYLLSNLNEVCDPSVILYSLIALEKFAQTSENKGVIMKKLTKSNLLEKLESWWHNIAYIKREVGFCALWCLDNFCEFGRKFTYEQVDTKSIRVMLNSKDVSEYLKLSPDGLEARCDASSFESVRCTFQVDSGIWYYEVTVVTAGVMQIGWATKDSKFLNYEGYGIGDDEYSVAYDGCRQLIWYNAHSEKHTHACWAPGQ</sequence>
<dbReference type="Gene3D" id="2.60.120.920">
    <property type="match status" value="1"/>
</dbReference>
<dbReference type="EMBL" id="JAODUO010000118">
    <property type="protein sequence ID" value="KAK2188973.1"/>
    <property type="molecule type" value="Genomic_DNA"/>
</dbReference>
<dbReference type="InterPro" id="IPR043136">
    <property type="entry name" value="B30.2/SPRY_sf"/>
</dbReference>
<dbReference type="Proteomes" id="UP001209878">
    <property type="component" value="Unassembled WGS sequence"/>
</dbReference>
<dbReference type="PANTHER" id="PTHR13363">
    <property type="entry name" value="RING FINGER AND SRY DOMAIN-CONTAINING"/>
    <property type="match status" value="1"/>
</dbReference>
<dbReference type="InterPro" id="IPR001870">
    <property type="entry name" value="B30.2/SPRY"/>
</dbReference>
<dbReference type="GO" id="GO:0005737">
    <property type="term" value="C:cytoplasm"/>
    <property type="evidence" value="ECO:0007669"/>
    <property type="project" value="TreeGrafter"/>
</dbReference>
<accession>A0AAD9UGT6</accession>
<dbReference type="InterPro" id="IPR045129">
    <property type="entry name" value="RNF123/RKP/RSPRY1"/>
</dbReference>
<evidence type="ECO:0000256" key="4">
    <source>
        <dbReference type="SAM" id="MobiDB-lite"/>
    </source>
</evidence>
<dbReference type="SUPFAM" id="SSF48371">
    <property type="entry name" value="ARM repeat"/>
    <property type="match status" value="1"/>
</dbReference>
<comment type="caution">
    <text evidence="7">The sequence shown here is derived from an EMBL/GenBank/DDBJ whole genome shotgun (WGS) entry which is preliminary data.</text>
</comment>
<keyword evidence="3" id="KW-0862">Zinc</keyword>
<evidence type="ECO:0000313" key="7">
    <source>
        <dbReference type="EMBL" id="KAK2188973.1"/>
    </source>
</evidence>
<dbReference type="InterPro" id="IPR016024">
    <property type="entry name" value="ARM-type_fold"/>
</dbReference>
<evidence type="ECO:0000256" key="2">
    <source>
        <dbReference type="ARBA" id="ARBA00022771"/>
    </source>
</evidence>